<dbReference type="GO" id="GO:0005524">
    <property type="term" value="F:ATP binding"/>
    <property type="evidence" value="ECO:0007669"/>
    <property type="project" value="UniProtKB-KW"/>
</dbReference>
<comment type="similarity">
    <text evidence="1">Belongs to the class-II aminoacyl-tRNA synthetase family.</text>
</comment>
<dbReference type="Pfam" id="PF13393">
    <property type="entry name" value="tRNA-synt_His"/>
    <property type="match status" value="1"/>
</dbReference>
<keyword evidence="4" id="KW-0067">ATP-binding</keyword>
<dbReference type="PROSITE" id="PS50862">
    <property type="entry name" value="AA_TRNA_LIGASE_II"/>
    <property type="match status" value="1"/>
</dbReference>
<evidence type="ECO:0000313" key="8">
    <source>
        <dbReference type="EMBL" id="KAJ0193469.1"/>
    </source>
</evidence>
<dbReference type="SUPFAM" id="SSF48557">
    <property type="entry name" value="L-aspartase-like"/>
    <property type="match status" value="1"/>
</dbReference>
<dbReference type="GO" id="GO:0003723">
    <property type="term" value="F:RNA binding"/>
    <property type="evidence" value="ECO:0000318"/>
    <property type="project" value="GO_Central"/>
</dbReference>
<evidence type="ECO:0000256" key="1">
    <source>
        <dbReference type="ARBA" id="ARBA00008226"/>
    </source>
</evidence>
<protein>
    <recommendedName>
        <fullName evidence="2">histidine--tRNA ligase</fullName>
        <ecNumber evidence="2">6.1.1.21</ecNumber>
    </recommendedName>
</protein>
<dbReference type="GO" id="GO:0032543">
    <property type="term" value="P:mitochondrial translation"/>
    <property type="evidence" value="ECO:0000318"/>
    <property type="project" value="GO_Central"/>
</dbReference>
<dbReference type="EC" id="6.1.1.21" evidence="2"/>
<gene>
    <name evidence="8" type="ORF">LSAT_V11C800413420</name>
</gene>
<dbReference type="Pfam" id="PF03129">
    <property type="entry name" value="HGTP_anticodon"/>
    <property type="match status" value="1"/>
</dbReference>
<evidence type="ECO:0000259" key="7">
    <source>
        <dbReference type="PROSITE" id="PS50862"/>
    </source>
</evidence>
<keyword evidence="5" id="KW-0648">Protein biosynthesis</keyword>
<dbReference type="SUPFAM" id="SSF55681">
    <property type="entry name" value="Class II aaRS and biotin synthetases"/>
    <property type="match status" value="1"/>
</dbReference>
<dbReference type="InterPro" id="IPR036621">
    <property type="entry name" value="Anticodon-bd_dom_sf"/>
</dbReference>
<dbReference type="PANTHER" id="PTHR11476">
    <property type="entry name" value="HISTIDYL-TRNA SYNTHETASE"/>
    <property type="match status" value="1"/>
</dbReference>
<dbReference type="InterPro" id="IPR008948">
    <property type="entry name" value="L-Aspartase-like"/>
</dbReference>
<dbReference type="InterPro" id="IPR004154">
    <property type="entry name" value="Anticodon-bd"/>
</dbReference>
<feature type="domain" description="Aminoacyl-transfer RNA synthetases class-II family profile" evidence="7">
    <location>
        <begin position="406"/>
        <end position="754"/>
    </location>
</feature>
<name>A0A9R1UUE4_LACSA</name>
<dbReference type="AlphaFoldDB" id="A0A9R1UUE4"/>
<dbReference type="EMBL" id="NBSK02000008">
    <property type="protein sequence ID" value="KAJ0193469.1"/>
    <property type="molecule type" value="Genomic_DNA"/>
</dbReference>
<evidence type="ECO:0000313" key="9">
    <source>
        <dbReference type="Proteomes" id="UP000235145"/>
    </source>
</evidence>
<comment type="caution">
    <text evidence="8">The sequence shown here is derived from an EMBL/GenBank/DDBJ whole genome shotgun (WGS) entry which is preliminary data.</text>
</comment>
<keyword evidence="9" id="KW-1185">Reference proteome</keyword>
<dbReference type="InterPro" id="IPR006195">
    <property type="entry name" value="aa-tRNA-synth_II"/>
</dbReference>
<dbReference type="CDD" id="cd00773">
    <property type="entry name" value="HisRS-like_core"/>
    <property type="match status" value="1"/>
</dbReference>
<dbReference type="InterPro" id="IPR045864">
    <property type="entry name" value="aa-tRNA-synth_II/BPL/LPL"/>
</dbReference>
<evidence type="ECO:0000256" key="2">
    <source>
        <dbReference type="ARBA" id="ARBA00012815"/>
    </source>
</evidence>
<proteinExistence type="inferred from homology"/>
<keyword evidence="3" id="KW-0547">Nucleotide-binding</keyword>
<dbReference type="Gene3D" id="3.40.50.800">
    <property type="entry name" value="Anticodon-binding domain"/>
    <property type="match status" value="1"/>
</dbReference>
<dbReference type="InterPro" id="IPR041715">
    <property type="entry name" value="HisRS-like_core"/>
</dbReference>
<accession>A0A9R1UUE4</accession>
<dbReference type="GO" id="GO:0005829">
    <property type="term" value="C:cytosol"/>
    <property type="evidence" value="ECO:0000318"/>
    <property type="project" value="GO_Central"/>
</dbReference>
<dbReference type="NCBIfam" id="TIGR00442">
    <property type="entry name" value="hisS"/>
    <property type="match status" value="1"/>
</dbReference>
<comment type="catalytic activity">
    <reaction evidence="6">
        <text>tRNA(His) + L-histidine + ATP = L-histidyl-tRNA(His) + AMP + diphosphate + H(+)</text>
        <dbReference type="Rhea" id="RHEA:17313"/>
        <dbReference type="Rhea" id="RHEA-COMP:9665"/>
        <dbReference type="Rhea" id="RHEA-COMP:9689"/>
        <dbReference type="ChEBI" id="CHEBI:15378"/>
        <dbReference type="ChEBI" id="CHEBI:30616"/>
        <dbReference type="ChEBI" id="CHEBI:33019"/>
        <dbReference type="ChEBI" id="CHEBI:57595"/>
        <dbReference type="ChEBI" id="CHEBI:78442"/>
        <dbReference type="ChEBI" id="CHEBI:78527"/>
        <dbReference type="ChEBI" id="CHEBI:456215"/>
        <dbReference type="EC" id="6.1.1.21"/>
    </reaction>
</comment>
<dbReference type="SUPFAM" id="SSF52954">
    <property type="entry name" value="Class II aaRS ABD-related"/>
    <property type="match status" value="1"/>
</dbReference>
<evidence type="ECO:0000256" key="4">
    <source>
        <dbReference type="ARBA" id="ARBA00022840"/>
    </source>
</evidence>
<evidence type="ECO:0000256" key="5">
    <source>
        <dbReference type="ARBA" id="ARBA00022917"/>
    </source>
</evidence>
<dbReference type="InterPro" id="IPR015807">
    <property type="entry name" value="His-tRNA-ligase"/>
</dbReference>
<organism evidence="8 9">
    <name type="scientific">Lactuca sativa</name>
    <name type="common">Garden lettuce</name>
    <dbReference type="NCBI Taxonomy" id="4236"/>
    <lineage>
        <taxon>Eukaryota</taxon>
        <taxon>Viridiplantae</taxon>
        <taxon>Streptophyta</taxon>
        <taxon>Embryophyta</taxon>
        <taxon>Tracheophyta</taxon>
        <taxon>Spermatophyta</taxon>
        <taxon>Magnoliopsida</taxon>
        <taxon>eudicotyledons</taxon>
        <taxon>Gunneridae</taxon>
        <taxon>Pentapetalae</taxon>
        <taxon>asterids</taxon>
        <taxon>campanulids</taxon>
        <taxon>Asterales</taxon>
        <taxon>Asteraceae</taxon>
        <taxon>Cichorioideae</taxon>
        <taxon>Cichorieae</taxon>
        <taxon>Lactucinae</taxon>
        <taxon>Lactuca</taxon>
    </lineage>
</organism>
<reference evidence="8 9" key="1">
    <citation type="journal article" date="2017" name="Nat. Commun.">
        <title>Genome assembly with in vitro proximity ligation data and whole-genome triplication in lettuce.</title>
        <authorList>
            <person name="Reyes-Chin-Wo S."/>
            <person name="Wang Z."/>
            <person name="Yang X."/>
            <person name="Kozik A."/>
            <person name="Arikit S."/>
            <person name="Song C."/>
            <person name="Xia L."/>
            <person name="Froenicke L."/>
            <person name="Lavelle D.O."/>
            <person name="Truco M.J."/>
            <person name="Xia R."/>
            <person name="Zhu S."/>
            <person name="Xu C."/>
            <person name="Xu H."/>
            <person name="Xu X."/>
            <person name="Cox K."/>
            <person name="Korf I."/>
            <person name="Meyers B.C."/>
            <person name="Michelmore R.W."/>
        </authorList>
    </citation>
    <scope>NUCLEOTIDE SEQUENCE [LARGE SCALE GENOMIC DNA]</scope>
    <source>
        <strain evidence="9">cv. Salinas</strain>
        <tissue evidence="8">Seedlings</tissue>
    </source>
</reference>
<dbReference type="GO" id="GO:0006427">
    <property type="term" value="P:histidyl-tRNA aminoacylation"/>
    <property type="evidence" value="ECO:0000318"/>
    <property type="project" value="GO_Central"/>
</dbReference>
<dbReference type="GO" id="GO:0004821">
    <property type="term" value="F:histidine-tRNA ligase activity"/>
    <property type="evidence" value="ECO:0000318"/>
    <property type="project" value="GO_Central"/>
</dbReference>
<sequence>MEGERRVLVIGGTDSPLSSASVFEFSIASHPHLLMIDPSAHSKLSSSPPSGHKFQLSLPDFLTPEEARASILVLLSKHLRGRSGSGSGCFSSSSASQITDILNNNTQTLTLDLDDDIHISKACWTDITSIGISTLLDYTASSLTKVADAVAALSCEALKADTCSVFNLFMDSGDLYDKDRAAVASDLKVLLNGSKLHSDLQFDQVNKIPIIHGHLRSLCKSINTSTRIELNSIPLATGGVSEYLVTLFSPLAFALQDFGESSFLRAEALMKNNLFPCLVDIFNDNCPDLEKLRDSIMHFVALKMDKRYTESLHEIYVLSAFVSKILCWEAAVSFISLEGNELIKAQKDIDGGNLKSGKKDKRKKITGKGTSVLIHFIKDRLQYDITSKITSSDDSDLIKKVAYNPDFEHLLQKVKEIVDSNEKRRLPKVPKGTRDFANEHMTAREKTSTTIVNVFKRHGAMGLETPSFELRETLTEKYGEDSKLMYHLDDQGGELLTLRYDLTVPFARYVAMNGLTKYKAYQIGRVDRRDNPSKVRLREFYQGDFNISGDESIEADFEVVKVLIEVLDEIDIDDYMIKMNHRKLLDGMLEICGVPNHKLRTICSSIDKLDKQSFEEIKKEMIEEKGLDAETVEKIGSYVVLKGDPLKLLSQLKNKGSEFLKNDSANEALKDLEKLFSYLEKRKCIEKVVFDLSLARGLDYYTGVIFEAVLKEGPTDGCSIAGGGRFDNLIGMFGTKHVAAVGVGIGIDRILTIMEQLPKHENQEIRGVETEILVSVLGDDKSLAIELVDMCWAAKLKADYIVSKRLTKHFDIAEKFRIPWMVIVGQHEIDKGIVTITNKQANVSKQVVMCNFVEELITLISATVLL</sequence>
<dbReference type="PANTHER" id="PTHR11476:SF7">
    <property type="entry name" value="HISTIDINE--TRNA LIGASE"/>
    <property type="match status" value="1"/>
</dbReference>
<dbReference type="Proteomes" id="UP000235145">
    <property type="component" value="Unassembled WGS sequence"/>
</dbReference>
<evidence type="ECO:0000256" key="6">
    <source>
        <dbReference type="ARBA" id="ARBA00047639"/>
    </source>
</evidence>
<dbReference type="Gene3D" id="3.30.930.10">
    <property type="entry name" value="Bira Bifunctional Protein, Domain 2"/>
    <property type="match status" value="1"/>
</dbReference>
<evidence type="ECO:0000256" key="3">
    <source>
        <dbReference type="ARBA" id="ARBA00022741"/>
    </source>
</evidence>
<dbReference type="GO" id="GO:0005739">
    <property type="term" value="C:mitochondrion"/>
    <property type="evidence" value="ECO:0000318"/>
    <property type="project" value="GO_Central"/>
</dbReference>
<dbReference type="FunFam" id="3.30.930.10:FF:000061">
    <property type="entry name" value="Histidine--tRNA ligase, cytoplasmic"/>
    <property type="match status" value="1"/>
</dbReference>